<comment type="caution">
    <text evidence="9">The sequence shown here is derived from an EMBL/GenBank/DDBJ whole genome shotgun (WGS) entry which is preliminary data.</text>
</comment>
<feature type="non-terminal residue" evidence="9">
    <location>
        <position position="192"/>
    </location>
</feature>
<feature type="domain" description="Rad50/SbcC-type AAA" evidence="8">
    <location>
        <begin position="5"/>
        <end position="185"/>
    </location>
</feature>
<dbReference type="PANTHER" id="PTHR11059">
    <property type="entry name" value="DNA REPAIR PROTEIN RECN"/>
    <property type="match status" value="1"/>
</dbReference>
<evidence type="ECO:0000256" key="7">
    <source>
        <dbReference type="ARBA" id="ARBA00033408"/>
    </source>
</evidence>
<dbReference type="SUPFAM" id="SSF52540">
    <property type="entry name" value="P-loop containing nucleoside triphosphate hydrolases"/>
    <property type="match status" value="1"/>
</dbReference>
<proteinExistence type="inferred from homology"/>
<keyword evidence="6" id="KW-0234">DNA repair</keyword>
<protein>
    <recommendedName>
        <fullName evidence="2">DNA repair protein RecN</fullName>
    </recommendedName>
    <alternativeName>
        <fullName evidence="7">Recombination protein N</fullName>
    </alternativeName>
</protein>
<evidence type="ECO:0000313" key="9">
    <source>
        <dbReference type="EMBL" id="PIZ14582.1"/>
    </source>
</evidence>
<dbReference type="EMBL" id="PFMR01000330">
    <property type="protein sequence ID" value="PIZ14582.1"/>
    <property type="molecule type" value="Genomic_DNA"/>
</dbReference>
<comment type="similarity">
    <text evidence="1">Belongs to the RecN family.</text>
</comment>
<evidence type="ECO:0000256" key="2">
    <source>
        <dbReference type="ARBA" id="ARBA00021315"/>
    </source>
</evidence>
<evidence type="ECO:0000256" key="4">
    <source>
        <dbReference type="ARBA" id="ARBA00022763"/>
    </source>
</evidence>
<dbReference type="GO" id="GO:0006310">
    <property type="term" value="P:DNA recombination"/>
    <property type="evidence" value="ECO:0007669"/>
    <property type="project" value="InterPro"/>
</dbReference>
<name>A0A2M7S4V2_9BACT</name>
<keyword evidence="5" id="KW-0067">ATP-binding</keyword>
<dbReference type="CDD" id="cd03241">
    <property type="entry name" value="ABC_RecN"/>
    <property type="match status" value="1"/>
</dbReference>
<dbReference type="Gene3D" id="3.40.50.300">
    <property type="entry name" value="P-loop containing nucleotide triphosphate hydrolases"/>
    <property type="match status" value="1"/>
</dbReference>
<dbReference type="InterPro" id="IPR038729">
    <property type="entry name" value="Rad50/SbcC_AAA"/>
</dbReference>
<sequence length="192" mass="21195">MLKGIEVENFAIIDNLKLQFHKGLNVFTGETGAGKTIIIEALSAALGEKTGQEVVRTGEEKARVAALFDITDVEGITGIKGEELLFQREVGPGKSACSLNGRMAPVSSVREAGNALVDIHGQHEHQAILNTSRHIDLLDRFGGLYGEQKEVAKKYIELKQKEKRLEELTGLEKTEESVRELLQFQVEEIKRA</sequence>
<dbReference type="GO" id="GO:0005524">
    <property type="term" value="F:ATP binding"/>
    <property type="evidence" value="ECO:0007669"/>
    <property type="project" value="UniProtKB-KW"/>
</dbReference>
<keyword evidence="4" id="KW-0227">DNA damage</keyword>
<dbReference type="GO" id="GO:0043590">
    <property type="term" value="C:bacterial nucleoid"/>
    <property type="evidence" value="ECO:0007669"/>
    <property type="project" value="TreeGrafter"/>
</dbReference>
<evidence type="ECO:0000256" key="3">
    <source>
        <dbReference type="ARBA" id="ARBA00022741"/>
    </source>
</evidence>
<organism evidence="9 10">
    <name type="scientific">Candidatus Desantisbacteria bacterium CG_4_10_14_0_8_um_filter_48_22</name>
    <dbReference type="NCBI Taxonomy" id="1974543"/>
    <lineage>
        <taxon>Bacteria</taxon>
        <taxon>Candidatus Desantisiibacteriota</taxon>
    </lineage>
</organism>
<dbReference type="InterPro" id="IPR004604">
    <property type="entry name" value="DNA_recomb/repair_RecN"/>
</dbReference>
<dbReference type="InterPro" id="IPR027417">
    <property type="entry name" value="P-loop_NTPase"/>
</dbReference>
<dbReference type="AlphaFoldDB" id="A0A2M7S4V2"/>
<evidence type="ECO:0000256" key="5">
    <source>
        <dbReference type="ARBA" id="ARBA00022840"/>
    </source>
</evidence>
<evidence type="ECO:0000313" key="10">
    <source>
        <dbReference type="Proteomes" id="UP000229307"/>
    </source>
</evidence>
<accession>A0A2M7S4V2</accession>
<keyword evidence="3" id="KW-0547">Nucleotide-binding</keyword>
<dbReference type="GO" id="GO:0009432">
    <property type="term" value="P:SOS response"/>
    <property type="evidence" value="ECO:0007669"/>
    <property type="project" value="TreeGrafter"/>
</dbReference>
<dbReference type="GO" id="GO:0006302">
    <property type="term" value="P:double-strand break repair"/>
    <property type="evidence" value="ECO:0007669"/>
    <property type="project" value="InterPro"/>
</dbReference>
<gene>
    <name evidence="9" type="ORF">COY52_11915</name>
</gene>
<dbReference type="Proteomes" id="UP000229307">
    <property type="component" value="Unassembled WGS sequence"/>
</dbReference>
<dbReference type="GO" id="GO:0016887">
    <property type="term" value="F:ATP hydrolysis activity"/>
    <property type="evidence" value="ECO:0007669"/>
    <property type="project" value="InterPro"/>
</dbReference>
<evidence type="ECO:0000256" key="6">
    <source>
        <dbReference type="ARBA" id="ARBA00023204"/>
    </source>
</evidence>
<reference evidence="10" key="1">
    <citation type="submission" date="2017-09" db="EMBL/GenBank/DDBJ databases">
        <title>Depth-based differentiation of microbial function through sediment-hosted aquifers and enrichment of novel symbionts in the deep terrestrial subsurface.</title>
        <authorList>
            <person name="Probst A.J."/>
            <person name="Ladd B."/>
            <person name="Jarett J.K."/>
            <person name="Geller-Mcgrath D.E."/>
            <person name="Sieber C.M.K."/>
            <person name="Emerson J.B."/>
            <person name="Anantharaman K."/>
            <person name="Thomas B.C."/>
            <person name="Malmstrom R."/>
            <person name="Stieglmeier M."/>
            <person name="Klingl A."/>
            <person name="Woyke T."/>
            <person name="Ryan C.M."/>
            <person name="Banfield J.F."/>
        </authorList>
    </citation>
    <scope>NUCLEOTIDE SEQUENCE [LARGE SCALE GENOMIC DNA]</scope>
</reference>
<dbReference type="Pfam" id="PF13476">
    <property type="entry name" value="AAA_23"/>
    <property type="match status" value="1"/>
</dbReference>
<evidence type="ECO:0000256" key="1">
    <source>
        <dbReference type="ARBA" id="ARBA00009441"/>
    </source>
</evidence>
<evidence type="ECO:0000259" key="8">
    <source>
        <dbReference type="Pfam" id="PF13476"/>
    </source>
</evidence>
<dbReference type="PANTHER" id="PTHR11059:SF0">
    <property type="entry name" value="DNA REPAIR PROTEIN RECN"/>
    <property type="match status" value="1"/>
</dbReference>